<evidence type="ECO:0000259" key="1">
    <source>
        <dbReference type="Pfam" id="PF08044"/>
    </source>
</evidence>
<dbReference type="EMBL" id="QUNO01000001">
    <property type="protein sequence ID" value="REH55707.1"/>
    <property type="molecule type" value="Genomic_DNA"/>
</dbReference>
<dbReference type="Pfam" id="PF08044">
    <property type="entry name" value="DUF1707"/>
    <property type="match status" value="1"/>
</dbReference>
<keyword evidence="4" id="KW-1185">Reference proteome</keyword>
<evidence type="ECO:0000313" key="4">
    <source>
        <dbReference type="Proteomes" id="UP000256269"/>
    </source>
</evidence>
<dbReference type="InterPro" id="IPR012551">
    <property type="entry name" value="DUF1707_SHOCT-like"/>
</dbReference>
<gene>
    <name evidence="3" type="ORF">BCF44_101733</name>
</gene>
<dbReference type="Pfam" id="PF09922">
    <property type="entry name" value="LiaF-like_C"/>
    <property type="match status" value="1"/>
</dbReference>
<evidence type="ECO:0000313" key="3">
    <source>
        <dbReference type="EMBL" id="REH55707.1"/>
    </source>
</evidence>
<dbReference type="AlphaFoldDB" id="A0A3E0IAK6"/>
<feature type="domain" description="Cell wall-active antibiotics response LiaF-like C-terminal" evidence="2">
    <location>
        <begin position="103"/>
        <end position="159"/>
    </location>
</feature>
<dbReference type="PANTHER" id="PTHR40763">
    <property type="entry name" value="MEMBRANE PROTEIN-RELATED"/>
    <property type="match status" value="1"/>
</dbReference>
<organism evidence="3 4">
    <name type="scientific">Kutzneria buriramensis</name>
    <dbReference type="NCBI Taxonomy" id="1045776"/>
    <lineage>
        <taxon>Bacteria</taxon>
        <taxon>Bacillati</taxon>
        <taxon>Actinomycetota</taxon>
        <taxon>Actinomycetes</taxon>
        <taxon>Pseudonocardiales</taxon>
        <taxon>Pseudonocardiaceae</taxon>
        <taxon>Kutzneria</taxon>
    </lineage>
</organism>
<sequence>MSMRASDADRERVAQVLHQAMAEGRLTVSELDERLVGLYQAKTFGELVPFTRDLPDVPTVLPAVPAASGQVAPMVGGAGTSTASLAIMSSSVRSGEWVVPPQYSATAFMGEVKLDLREASFEAAECAITATVIMGEVKIIVPPDLTVQINGVGIMGEFERAADGPGAPGSPVLRINGMALMGAVSIRRKPRKNSPRQLRG</sequence>
<evidence type="ECO:0000259" key="2">
    <source>
        <dbReference type="Pfam" id="PF09922"/>
    </source>
</evidence>
<name>A0A3E0IAK6_9PSEU</name>
<accession>A0A3E0IAK6</accession>
<feature type="domain" description="DUF1707" evidence="1">
    <location>
        <begin position="3"/>
        <end position="55"/>
    </location>
</feature>
<comment type="caution">
    <text evidence="3">The sequence shown here is derived from an EMBL/GenBank/DDBJ whole genome shotgun (WGS) entry which is preliminary data.</text>
</comment>
<dbReference type="PANTHER" id="PTHR40763:SF4">
    <property type="entry name" value="DUF1707 DOMAIN-CONTAINING PROTEIN"/>
    <property type="match status" value="1"/>
</dbReference>
<dbReference type="Proteomes" id="UP000256269">
    <property type="component" value="Unassembled WGS sequence"/>
</dbReference>
<protein>
    <submittedName>
        <fullName evidence="3">Cell wall-active antibiotic response 4TMS protein YvqF</fullName>
    </submittedName>
</protein>
<reference evidence="3 4" key="1">
    <citation type="submission" date="2018-08" db="EMBL/GenBank/DDBJ databases">
        <title>Genomic Encyclopedia of Archaeal and Bacterial Type Strains, Phase II (KMG-II): from individual species to whole genera.</title>
        <authorList>
            <person name="Goeker M."/>
        </authorList>
    </citation>
    <scope>NUCLEOTIDE SEQUENCE [LARGE SCALE GENOMIC DNA]</scope>
    <source>
        <strain evidence="3 4">DSM 45791</strain>
    </source>
</reference>
<proteinExistence type="predicted"/>
<dbReference type="InterPro" id="IPR024425">
    <property type="entry name" value="LiaF-like_C"/>
</dbReference>